<reference evidence="6" key="2">
    <citation type="submission" date="2020-09" db="EMBL/GenBank/DDBJ databases">
        <authorList>
            <person name="Sun Q."/>
            <person name="Ohkuma M."/>
        </authorList>
    </citation>
    <scope>NUCLEOTIDE SEQUENCE</scope>
    <source>
        <strain evidence="6">JCM 3086</strain>
    </source>
</reference>
<evidence type="ECO:0000256" key="3">
    <source>
        <dbReference type="RuleBase" id="RU003345"/>
    </source>
</evidence>
<proteinExistence type="inferred from homology"/>
<dbReference type="InterPro" id="IPR016162">
    <property type="entry name" value="Ald_DH_N"/>
</dbReference>
<dbReference type="SUPFAM" id="SSF53720">
    <property type="entry name" value="ALDH-like"/>
    <property type="match status" value="1"/>
</dbReference>
<dbReference type="Proteomes" id="UP000657574">
    <property type="component" value="Unassembled WGS sequence"/>
</dbReference>
<feature type="active site" evidence="2">
    <location>
        <position position="14"/>
    </location>
</feature>
<dbReference type="Gene3D" id="3.40.605.10">
    <property type="entry name" value="Aldehyde Dehydrogenase, Chain A, domain 1"/>
    <property type="match status" value="1"/>
</dbReference>
<evidence type="ECO:0000256" key="2">
    <source>
        <dbReference type="PROSITE-ProRule" id="PRU10007"/>
    </source>
</evidence>
<comment type="caution">
    <text evidence="6">The sequence shown here is derived from an EMBL/GenBank/DDBJ whole genome shotgun (WGS) entry which is preliminary data.</text>
</comment>
<dbReference type="GO" id="GO:0016620">
    <property type="term" value="F:oxidoreductase activity, acting on the aldehyde or oxo group of donors, NAD or NADP as acceptor"/>
    <property type="evidence" value="ECO:0007669"/>
    <property type="project" value="InterPro"/>
</dbReference>
<gene>
    <name evidence="6" type="ORF">GCM10010121_007320</name>
</gene>
<evidence type="ECO:0000313" key="7">
    <source>
        <dbReference type="Proteomes" id="UP000657574"/>
    </source>
</evidence>
<keyword evidence="7" id="KW-1185">Reference proteome</keyword>
<dbReference type="InterPro" id="IPR015590">
    <property type="entry name" value="Aldehyde_DH_dom"/>
</dbReference>
<dbReference type="PANTHER" id="PTHR11699">
    <property type="entry name" value="ALDEHYDE DEHYDROGENASE-RELATED"/>
    <property type="match status" value="1"/>
</dbReference>
<comment type="similarity">
    <text evidence="3">Belongs to the aldehyde dehydrogenase family.</text>
</comment>
<evidence type="ECO:0000256" key="4">
    <source>
        <dbReference type="SAM" id="MobiDB-lite"/>
    </source>
</evidence>
<dbReference type="Pfam" id="PF00171">
    <property type="entry name" value="Aldedh"/>
    <property type="match status" value="1"/>
</dbReference>
<dbReference type="InterPro" id="IPR029510">
    <property type="entry name" value="Ald_DH_CS_GLU"/>
</dbReference>
<keyword evidence="1 3" id="KW-0560">Oxidoreductase</keyword>
<dbReference type="PROSITE" id="PS00687">
    <property type="entry name" value="ALDEHYDE_DEHYDR_GLU"/>
    <property type="match status" value="1"/>
</dbReference>
<dbReference type="EMBL" id="BMQA01000002">
    <property type="protein sequence ID" value="GGI99615.1"/>
    <property type="molecule type" value="Genomic_DNA"/>
</dbReference>
<evidence type="ECO:0000256" key="1">
    <source>
        <dbReference type="ARBA" id="ARBA00023002"/>
    </source>
</evidence>
<evidence type="ECO:0000313" key="6">
    <source>
        <dbReference type="EMBL" id="GGI99615.1"/>
    </source>
</evidence>
<reference evidence="6" key="1">
    <citation type="journal article" date="2014" name="Int. J. Syst. Evol. Microbiol.">
        <title>Complete genome sequence of Corynebacterium casei LMG S-19264T (=DSM 44701T), isolated from a smear-ripened cheese.</title>
        <authorList>
            <consortium name="US DOE Joint Genome Institute (JGI-PGF)"/>
            <person name="Walter F."/>
            <person name="Albersmeier A."/>
            <person name="Kalinowski J."/>
            <person name="Ruckert C."/>
        </authorList>
    </citation>
    <scope>NUCLEOTIDE SEQUENCE</scope>
    <source>
        <strain evidence="6">JCM 3086</strain>
    </source>
</reference>
<dbReference type="Gene3D" id="3.40.309.10">
    <property type="entry name" value="Aldehyde Dehydrogenase, Chain A, domain 2"/>
    <property type="match status" value="1"/>
</dbReference>
<evidence type="ECO:0000259" key="5">
    <source>
        <dbReference type="Pfam" id="PF00171"/>
    </source>
</evidence>
<protein>
    <recommendedName>
        <fullName evidence="5">Aldehyde dehydrogenase domain-containing protein</fullName>
    </recommendedName>
</protein>
<name>A0A917K3N0_9ACTN</name>
<feature type="region of interest" description="Disordered" evidence="4">
    <location>
        <begin position="55"/>
        <end position="77"/>
    </location>
</feature>
<dbReference type="InterPro" id="IPR016163">
    <property type="entry name" value="Ald_DH_C"/>
</dbReference>
<organism evidence="6 7">
    <name type="scientific">Streptomyces brasiliensis</name>
    <dbReference type="NCBI Taxonomy" id="1954"/>
    <lineage>
        <taxon>Bacteria</taxon>
        <taxon>Bacillati</taxon>
        <taxon>Actinomycetota</taxon>
        <taxon>Actinomycetes</taxon>
        <taxon>Kitasatosporales</taxon>
        <taxon>Streptomycetaceae</taxon>
        <taxon>Streptomyces</taxon>
    </lineage>
</organism>
<dbReference type="AlphaFoldDB" id="A0A917K3N0"/>
<feature type="domain" description="Aldehyde dehydrogenase" evidence="5">
    <location>
        <begin position="2"/>
        <end position="50"/>
    </location>
</feature>
<dbReference type="InterPro" id="IPR016161">
    <property type="entry name" value="Ald_DH/histidinol_DH"/>
</dbReference>
<accession>A0A917K3N0</accession>
<sequence length="77" mass="7758">MAAAAGTVKKVALELGGKNPDIVFADADFDTAVDMALTAVFLHSGQVCAARCGSGHATTGTSRRWAPGTSRTSTTCG</sequence>